<dbReference type="GO" id="GO:0004385">
    <property type="term" value="F:GMP kinase activity"/>
    <property type="evidence" value="ECO:0007669"/>
    <property type="project" value="UniProtKB-UniRule"/>
</dbReference>
<dbReference type="PANTHER" id="PTHR23117:SF13">
    <property type="entry name" value="GUANYLATE KINASE"/>
    <property type="match status" value="1"/>
</dbReference>
<keyword evidence="10 13" id="KW-0067">ATP-binding</keyword>
<dbReference type="PROSITE" id="PS50052">
    <property type="entry name" value="GUANYLATE_KINASE_2"/>
    <property type="match status" value="1"/>
</dbReference>
<dbReference type="Pfam" id="PF00625">
    <property type="entry name" value="Guanylate_kin"/>
    <property type="match status" value="1"/>
</dbReference>
<dbReference type="PANTHER" id="PTHR23117">
    <property type="entry name" value="GUANYLATE KINASE-RELATED"/>
    <property type="match status" value="1"/>
</dbReference>
<evidence type="ECO:0000256" key="1">
    <source>
        <dbReference type="ARBA" id="ARBA00003531"/>
    </source>
</evidence>
<feature type="binding site" evidence="13">
    <location>
        <begin position="14"/>
        <end position="21"/>
    </location>
    <ligand>
        <name>ATP</name>
        <dbReference type="ChEBI" id="CHEBI:30616"/>
    </ligand>
</feature>
<dbReference type="CDD" id="cd00071">
    <property type="entry name" value="GMPK"/>
    <property type="match status" value="1"/>
</dbReference>
<dbReference type="NCBIfam" id="TIGR03263">
    <property type="entry name" value="guanyl_kin"/>
    <property type="match status" value="1"/>
</dbReference>
<reference evidence="15 16" key="1">
    <citation type="submission" date="2019-02" db="EMBL/GenBank/DDBJ databases">
        <title>Deep-cultivation of Planctomycetes and their phenomic and genomic characterization uncovers novel biology.</title>
        <authorList>
            <person name="Wiegand S."/>
            <person name="Jogler M."/>
            <person name="Boedeker C."/>
            <person name="Pinto D."/>
            <person name="Vollmers J."/>
            <person name="Rivas-Marin E."/>
            <person name="Kohn T."/>
            <person name="Peeters S.H."/>
            <person name="Heuer A."/>
            <person name="Rast P."/>
            <person name="Oberbeckmann S."/>
            <person name="Bunk B."/>
            <person name="Jeske O."/>
            <person name="Meyerdierks A."/>
            <person name="Storesund J.E."/>
            <person name="Kallscheuer N."/>
            <person name="Luecker S."/>
            <person name="Lage O.M."/>
            <person name="Pohl T."/>
            <person name="Merkel B.J."/>
            <person name="Hornburger P."/>
            <person name="Mueller R.-W."/>
            <person name="Bruemmer F."/>
            <person name="Labrenz M."/>
            <person name="Spormann A.M."/>
            <person name="Op Den Camp H."/>
            <person name="Overmann J."/>
            <person name="Amann R."/>
            <person name="Jetten M.S.M."/>
            <person name="Mascher T."/>
            <person name="Medema M.H."/>
            <person name="Devos D.P."/>
            <person name="Kaster A.-K."/>
            <person name="Ovreas L."/>
            <person name="Rohde M."/>
            <person name="Galperin M.Y."/>
            <person name="Jogler C."/>
        </authorList>
    </citation>
    <scope>NUCLEOTIDE SEQUENCE [LARGE SCALE GENOMIC DNA]</scope>
    <source>
        <strain evidence="15 16">Poly51</strain>
    </source>
</reference>
<keyword evidence="16" id="KW-1185">Reference proteome</keyword>
<dbReference type="Proteomes" id="UP000318288">
    <property type="component" value="Unassembled WGS sequence"/>
</dbReference>
<comment type="caution">
    <text evidence="15">The sequence shown here is derived from an EMBL/GenBank/DDBJ whole genome shotgun (WGS) entry which is preliminary data.</text>
</comment>
<comment type="catalytic activity">
    <reaction evidence="12 13">
        <text>GMP + ATP = GDP + ADP</text>
        <dbReference type="Rhea" id="RHEA:20780"/>
        <dbReference type="ChEBI" id="CHEBI:30616"/>
        <dbReference type="ChEBI" id="CHEBI:58115"/>
        <dbReference type="ChEBI" id="CHEBI:58189"/>
        <dbReference type="ChEBI" id="CHEBI:456216"/>
        <dbReference type="EC" id="2.7.4.8"/>
    </reaction>
</comment>
<dbReference type="InterPro" id="IPR008144">
    <property type="entry name" value="Guanylate_kin-like_dom"/>
</dbReference>
<name>A0A5C6FH05_9BACT</name>
<dbReference type="PROSITE" id="PS00856">
    <property type="entry name" value="GUANYLATE_KINASE_1"/>
    <property type="match status" value="1"/>
</dbReference>
<dbReference type="EMBL" id="SJPW01000002">
    <property type="protein sequence ID" value="TWU58861.1"/>
    <property type="molecule type" value="Genomic_DNA"/>
</dbReference>
<evidence type="ECO:0000313" key="15">
    <source>
        <dbReference type="EMBL" id="TWU58861.1"/>
    </source>
</evidence>
<evidence type="ECO:0000256" key="5">
    <source>
        <dbReference type="ARBA" id="ARBA00016296"/>
    </source>
</evidence>
<dbReference type="SUPFAM" id="SSF52540">
    <property type="entry name" value="P-loop containing nucleoside triphosphate hydrolases"/>
    <property type="match status" value="1"/>
</dbReference>
<dbReference type="FunFam" id="3.30.63.10:FF:000005">
    <property type="entry name" value="Guanylate kinase"/>
    <property type="match status" value="1"/>
</dbReference>
<dbReference type="OrthoDB" id="9808150at2"/>
<evidence type="ECO:0000256" key="13">
    <source>
        <dbReference type="HAMAP-Rule" id="MF_00328"/>
    </source>
</evidence>
<dbReference type="AlphaFoldDB" id="A0A5C6FH05"/>
<dbReference type="Gene3D" id="3.30.63.10">
    <property type="entry name" value="Guanylate Kinase phosphate binding domain"/>
    <property type="match status" value="1"/>
</dbReference>
<keyword evidence="8 13" id="KW-0547">Nucleotide-binding</keyword>
<dbReference type="InterPro" id="IPR020590">
    <property type="entry name" value="Guanylate_kinase_CS"/>
</dbReference>
<comment type="similarity">
    <text evidence="3 13">Belongs to the guanylate kinase family.</text>
</comment>
<dbReference type="GO" id="GO:0005524">
    <property type="term" value="F:ATP binding"/>
    <property type="evidence" value="ECO:0007669"/>
    <property type="project" value="UniProtKB-UniRule"/>
</dbReference>
<sequence>MSNGNHGRLVIISGPSGAGKSTVVRELLKQCELPLVLSVSATTRPPRPGEIDGQHYFFLTKDDFDQRKSAGAFLEYKEVFGRGHWYGTLRDQVATGLEAGKWVILEIDVQGAITILENRDFDPISLFIHPGSMDELEERLRARRTETEDAIAARLETAGSEMLYRHRYQYEIINGSVDVAVAEICQILKDKKEKNSCSKS</sequence>
<evidence type="ECO:0000256" key="11">
    <source>
        <dbReference type="ARBA" id="ARBA00030128"/>
    </source>
</evidence>
<evidence type="ECO:0000313" key="16">
    <source>
        <dbReference type="Proteomes" id="UP000318288"/>
    </source>
</evidence>
<evidence type="ECO:0000256" key="10">
    <source>
        <dbReference type="ARBA" id="ARBA00022840"/>
    </source>
</evidence>
<dbReference type="SMART" id="SM00072">
    <property type="entry name" value="GuKc"/>
    <property type="match status" value="1"/>
</dbReference>
<keyword evidence="9 13" id="KW-0418">Kinase</keyword>
<dbReference type="GO" id="GO:0005829">
    <property type="term" value="C:cytosol"/>
    <property type="evidence" value="ECO:0007669"/>
    <property type="project" value="TreeGrafter"/>
</dbReference>
<evidence type="ECO:0000256" key="12">
    <source>
        <dbReference type="ARBA" id="ARBA00048594"/>
    </source>
</evidence>
<dbReference type="HAMAP" id="MF_00328">
    <property type="entry name" value="Guanylate_kinase"/>
    <property type="match status" value="1"/>
</dbReference>
<accession>A0A5C6FH05</accession>
<organism evidence="15 16">
    <name type="scientific">Rubripirellula tenax</name>
    <dbReference type="NCBI Taxonomy" id="2528015"/>
    <lineage>
        <taxon>Bacteria</taxon>
        <taxon>Pseudomonadati</taxon>
        <taxon>Planctomycetota</taxon>
        <taxon>Planctomycetia</taxon>
        <taxon>Pirellulales</taxon>
        <taxon>Pirellulaceae</taxon>
        <taxon>Rubripirellula</taxon>
    </lineage>
</organism>
<dbReference type="InterPro" id="IPR008145">
    <property type="entry name" value="GK/Ca_channel_bsu"/>
</dbReference>
<dbReference type="InterPro" id="IPR017665">
    <property type="entry name" value="Guanylate_kinase"/>
</dbReference>
<evidence type="ECO:0000259" key="14">
    <source>
        <dbReference type="PROSITE" id="PS50052"/>
    </source>
</evidence>
<keyword evidence="7 13" id="KW-0808">Transferase</keyword>
<protein>
    <recommendedName>
        <fullName evidence="5 13">Guanylate kinase</fullName>
        <ecNumber evidence="4 13">2.7.4.8</ecNumber>
    </recommendedName>
    <alternativeName>
        <fullName evidence="11 13">GMP kinase</fullName>
    </alternativeName>
</protein>
<evidence type="ECO:0000256" key="2">
    <source>
        <dbReference type="ARBA" id="ARBA00004496"/>
    </source>
</evidence>
<comment type="function">
    <text evidence="1 13">Essential for recycling GMP and indirectly, cGMP.</text>
</comment>
<evidence type="ECO:0000256" key="7">
    <source>
        <dbReference type="ARBA" id="ARBA00022679"/>
    </source>
</evidence>
<evidence type="ECO:0000256" key="9">
    <source>
        <dbReference type="ARBA" id="ARBA00022777"/>
    </source>
</evidence>
<gene>
    <name evidence="13 15" type="primary">gmk</name>
    <name evidence="15" type="ORF">Poly51_16410</name>
</gene>
<dbReference type="InterPro" id="IPR027417">
    <property type="entry name" value="P-loop_NTPase"/>
</dbReference>
<evidence type="ECO:0000256" key="6">
    <source>
        <dbReference type="ARBA" id="ARBA00022490"/>
    </source>
</evidence>
<dbReference type="RefSeq" id="WP_146456060.1">
    <property type="nucleotide sequence ID" value="NZ_SJPW01000002.1"/>
</dbReference>
<evidence type="ECO:0000256" key="4">
    <source>
        <dbReference type="ARBA" id="ARBA00012961"/>
    </source>
</evidence>
<evidence type="ECO:0000256" key="3">
    <source>
        <dbReference type="ARBA" id="ARBA00005790"/>
    </source>
</evidence>
<proteinExistence type="inferred from homology"/>
<dbReference type="Gene3D" id="3.40.50.300">
    <property type="entry name" value="P-loop containing nucleotide triphosphate hydrolases"/>
    <property type="match status" value="1"/>
</dbReference>
<evidence type="ECO:0000256" key="8">
    <source>
        <dbReference type="ARBA" id="ARBA00022741"/>
    </source>
</evidence>
<feature type="domain" description="Guanylate kinase-like" evidence="14">
    <location>
        <begin position="7"/>
        <end position="189"/>
    </location>
</feature>
<comment type="subcellular location">
    <subcellularLocation>
        <location evidence="2 13">Cytoplasm</location>
    </subcellularLocation>
</comment>
<dbReference type="EC" id="2.7.4.8" evidence="4 13"/>
<keyword evidence="6 13" id="KW-0963">Cytoplasm</keyword>